<evidence type="ECO:0000313" key="2">
    <source>
        <dbReference type="EMBL" id="MBS4198134.1"/>
    </source>
</evidence>
<organism evidence="2 3">
    <name type="scientific">Lederbergia citrisecunda</name>
    <dbReference type="NCBI Taxonomy" id="2833583"/>
    <lineage>
        <taxon>Bacteria</taxon>
        <taxon>Bacillati</taxon>
        <taxon>Bacillota</taxon>
        <taxon>Bacilli</taxon>
        <taxon>Bacillales</taxon>
        <taxon>Bacillaceae</taxon>
        <taxon>Lederbergia</taxon>
    </lineage>
</organism>
<dbReference type="Proteomes" id="UP000682713">
    <property type="component" value="Unassembled WGS sequence"/>
</dbReference>
<name>A0A942TLH7_9BACI</name>
<protein>
    <submittedName>
        <fullName evidence="2">Uncharacterized protein</fullName>
    </submittedName>
</protein>
<accession>A0A942TLH7</accession>
<evidence type="ECO:0000256" key="1">
    <source>
        <dbReference type="SAM" id="Phobius"/>
    </source>
</evidence>
<keyword evidence="1" id="KW-0812">Transmembrane</keyword>
<gene>
    <name evidence="2" type="ORF">KHA93_00480</name>
</gene>
<proteinExistence type="predicted"/>
<reference evidence="2 3" key="1">
    <citation type="submission" date="2021-05" db="EMBL/GenBank/DDBJ databases">
        <title>Novel Bacillus species.</title>
        <authorList>
            <person name="Liu G."/>
        </authorList>
    </citation>
    <scope>NUCLEOTIDE SEQUENCE [LARGE SCALE GENOMIC DNA]</scope>
    <source>
        <strain evidence="2 3">FJAT-49732</strain>
    </source>
</reference>
<keyword evidence="1" id="KW-0472">Membrane</keyword>
<feature type="transmembrane region" description="Helical" evidence="1">
    <location>
        <begin position="5"/>
        <end position="23"/>
    </location>
</feature>
<comment type="caution">
    <text evidence="2">The sequence shown here is derived from an EMBL/GenBank/DDBJ whole genome shotgun (WGS) entry which is preliminary data.</text>
</comment>
<feature type="transmembrane region" description="Helical" evidence="1">
    <location>
        <begin position="29"/>
        <end position="49"/>
    </location>
</feature>
<dbReference type="EMBL" id="JAGYPJ010000001">
    <property type="protein sequence ID" value="MBS4198134.1"/>
    <property type="molecule type" value="Genomic_DNA"/>
</dbReference>
<dbReference type="RefSeq" id="WP_213108922.1">
    <property type="nucleotide sequence ID" value="NZ_JAGYPJ010000001.1"/>
</dbReference>
<keyword evidence="1" id="KW-1133">Transmembrane helix</keyword>
<keyword evidence="3" id="KW-1185">Reference proteome</keyword>
<sequence length="86" mass="9802">MVKKYLSIFCLVIAIIVFLYMFFGHRLGASLYFWDIILFIAALITSFFMPKGKAKNITISLSFICLILFAGYTVWVVNALNHIGTK</sequence>
<feature type="transmembrane region" description="Helical" evidence="1">
    <location>
        <begin position="61"/>
        <end position="80"/>
    </location>
</feature>
<evidence type="ECO:0000313" key="3">
    <source>
        <dbReference type="Proteomes" id="UP000682713"/>
    </source>
</evidence>
<dbReference type="AlphaFoldDB" id="A0A942TLH7"/>